<evidence type="ECO:0000313" key="2">
    <source>
        <dbReference type="Proteomes" id="UP000201838"/>
    </source>
</evidence>
<dbReference type="AlphaFoldDB" id="A0A238IZS7"/>
<gene>
    <name evidence="1" type="ORF">BOA8489_01611</name>
</gene>
<protein>
    <recommendedName>
        <fullName evidence="3">Cyclic nucleotide-binding domain protein</fullName>
    </recommendedName>
</protein>
<dbReference type="OrthoDB" id="9798104at2"/>
<dbReference type="EMBL" id="FXXQ01000004">
    <property type="protein sequence ID" value="SMX23502.1"/>
    <property type="molecule type" value="Genomic_DNA"/>
</dbReference>
<evidence type="ECO:0008006" key="3">
    <source>
        <dbReference type="Google" id="ProtNLM"/>
    </source>
</evidence>
<proteinExistence type="predicted"/>
<organism evidence="1 2">
    <name type="scientific">Boseongicola aestuarii</name>
    <dbReference type="NCBI Taxonomy" id="1470561"/>
    <lineage>
        <taxon>Bacteria</taxon>
        <taxon>Pseudomonadati</taxon>
        <taxon>Pseudomonadota</taxon>
        <taxon>Alphaproteobacteria</taxon>
        <taxon>Rhodobacterales</taxon>
        <taxon>Paracoccaceae</taxon>
        <taxon>Boseongicola</taxon>
    </lineage>
</organism>
<dbReference type="InterPro" id="IPR014710">
    <property type="entry name" value="RmlC-like_jellyroll"/>
</dbReference>
<name>A0A238IZS7_9RHOB</name>
<dbReference type="Gene3D" id="2.60.120.10">
    <property type="entry name" value="Jelly Rolls"/>
    <property type="match status" value="1"/>
</dbReference>
<keyword evidence="2" id="KW-1185">Reference proteome</keyword>
<dbReference type="SUPFAM" id="SSF51206">
    <property type="entry name" value="cAMP-binding domain-like"/>
    <property type="match status" value="1"/>
</dbReference>
<sequence length="195" mass="21545">MDLRTFLTQSPDVSDIDWADDFASDWKQVRLGKGAHLTWQEQPEALEFILLEGCLTSSICDPEGKEICVGFYVGPCVVTPSIARTREGLSLVSIVATTDASLVQIDSGLLSDRMIASPSIRNWANGVLRHALSEKAEREWCLAALGGAERLTWFRQAFPCYEDIFTHASIASFLGITPVTMSRLRASHGNKKGRR</sequence>
<evidence type="ECO:0000313" key="1">
    <source>
        <dbReference type="EMBL" id="SMX23502.1"/>
    </source>
</evidence>
<dbReference type="Proteomes" id="UP000201838">
    <property type="component" value="Unassembled WGS sequence"/>
</dbReference>
<reference evidence="1 2" key="1">
    <citation type="submission" date="2017-05" db="EMBL/GenBank/DDBJ databases">
        <authorList>
            <person name="Song R."/>
            <person name="Chenine A.L."/>
            <person name="Ruprecht R.M."/>
        </authorList>
    </citation>
    <scope>NUCLEOTIDE SEQUENCE [LARGE SCALE GENOMIC DNA]</scope>
    <source>
        <strain evidence="1 2">CECT 8489</strain>
    </source>
</reference>
<accession>A0A238IZS7</accession>
<dbReference type="RefSeq" id="WP_093973481.1">
    <property type="nucleotide sequence ID" value="NZ_FXXQ01000004.1"/>
</dbReference>
<dbReference type="InterPro" id="IPR018490">
    <property type="entry name" value="cNMP-bd_dom_sf"/>
</dbReference>